<evidence type="ECO:0000313" key="1">
    <source>
        <dbReference type="EMBL" id="KAK3772687.1"/>
    </source>
</evidence>
<reference evidence="1" key="1">
    <citation type="journal article" date="2023" name="G3 (Bethesda)">
        <title>A reference genome for the long-term kleptoplast-retaining sea slug Elysia crispata morphotype clarki.</title>
        <authorList>
            <person name="Eastman K.E."/>
            <person name="Pendleton A.L."/>
            <person name="Shaikh M.A."/>
            <person name="Suttiyut T."/>
            <person name="Ogas R."/>
            <person name="Tomko P."/>
            <person name="Gavelis G."/>
            <person name="Widhalm J.R."/>
            <person name="Wisecaver J.H."/>
        </authorList>
    </citation>
    <scope>NUCLEOTIDE SEQUENCE</scope>
    <source>
        <strain evidence="1">ECLA1</strain>
    </source>
</reference>
<protein>
    <submittedName>
        <fullName evidence="1">Uncharacterized protein</fullName>
    </submittedName>
</protein>
<accession>A0AAE0ZNY5</accession>
<proteinExistence type="predicted"/>
<sequence>MVALNQRLKPSTVRIHNESGDGSIPEPSAVCLFILRLGYQALQLLQNSRFSRCRCFNLPDDTAPLASQAVKPLPRPQASENIPLPQSAARLPHIGPGIDPAPNQEKHTLCCVKCGEQTFAQALIEEEGEEGGRRMRTRTKPLSQLVSVEATSLNTETDIKQATDSRSQETLLSQKAEKLRPEFDMLRLQECCYCQLSKLQKAEEMRPEFDIKLKKCAPSLTCRGFKIVVTANYLNSRKLKKDAPSLTCRGFKNVVTANCSNSRKLKKCAPSLTCRGFKIVVTANYLNSRKLKKYTPSLTC</sequence>
<organism evidence="1 2">
    <name type="scientific">Elysia crispata</name>
    <name type="common">lettuce slug</name>
    <dbReference type="NCBI Taxonomy" id="231223"/>
    <lineage>
        <taxon>Eukaryota</taxon>
        <taxon>Metazoa</taxon>
        <taxon>Spiralia</taxon>
        <taxon>Lophotrochozoa</taxon>
        <taxon>Mollusca</taxon>
        <taxon>Gastropoda</taxon>
        <taxon>Heterobranchia</taxon>
        <taxon>Euthyneura</taxon>
        <taxon>Panpulmonata</taxon>
        <taxon>Sacoglossa</taxon>
        <taxon>Placobranchoidea</taxon>
        <taxon>Plakobranchidae</taxon>
        <taxon>Elysia</taxon>
    </lineage>
</organism>
<dbReference type="Proteomes" id="UP001283361">
    <property type="component" value="Unassembled WGS sequence"/>
</dbReference>
<name>A0AAE0ZNY5_9GAST</name>
<gene>
    <name evidence="1" type="ORF">RRG08_016098</name>
</gene>
<dbReference type="EMBL" id="JAWDGP010003608">
    <property type="protein sequence ID" value="KAK3772687.1"/>
    <property type="molecule type" value="Genomic_DNA"/>
</dbReference>
<evidence type="ECO:0000313" key="2">
    <source>
        <dbReference type="Proteomes" id="UP001283361"/>
    </source>
</evidence>
<keyword evidence="2" id="KW-1185">Reference proteome</keyword>
<dbReference type="AlphaFoldDB" id="A0AAE0ZNY5"/>
<comment type="caution">
    <text evidence="1">The sequence shown here is derived from an EMBL/GenBank/DDBJ whole genome shotgun (WGS) entry which is preliminary data.</text>
</comment>